<proteinExistence type="predicted"/>
<evidence type="ECO:0000313" key="3">
    <source>
        <dbReference type="Proteomes" id="UP001238163"/>
    </source>
</evidence>
<dbReference type="Gene3D" id="3.20.20.80">
    <property type="entry name" value="Glycosidases"/>
    <property type="match status" value="1"/>
</dbReference>
<gene>
    <name evidence="2" type="ORF">J3R75_000306</name>
</gene>
<accession>A0AAE3VDG7</accession>
<organism evidence="2 3">
    <name type="scientific">Oligosphaera ethanolica</name>
    <dbReference type="NCBI Taxonomy" id="760260"/>
    <lineage>
        <taxon>Bacteria</taxon>
        <taxon>Pseudomonadati</taxon>
        <taxon>Lentisphaerota</taxon>
        <taxon>Oligosphaeria</taxon>
        <taxon>Oligosphaerales</taxon>
        <taxon>Oligosphaeraceae</taxon>
        <taxon>Oligosphaera</taxon>
    </lineage>
</organism>
<feature type="signal peptide" evidence="1">
    <location>
        <begin position="1"/>
        <end position="19"/>
    </location>
</feature>
<dbReference type="PROSITE" id="PS51257">
    <property type="entry name" value="PROKAR_LIPOPROTEIN"/>
    <property type="match status" value="1"/>
</dbReference>
<keyword evidence="1" id="KW-0732">Signal</keyword>
<dbReference type="SUPFAM" id="SSF49785">
    <property type="entry name" value="Galactose-binding domain-like"/>
    <property type="match status" value="1"/>
</dbReference>
<protein>
    <recommendedName>
        <fullName evidence="4">LamG-like jellyroll fold domain-containing protein</fullName>
    </recommendedName>
</protein>
<reference evidence="2" key="1">
    <citation type="submission" date="2023-07" db="EMBL/GenBank/DDBJ databases">
        <title>Genomic Encyclopedia of Type Strains, Phase IV (KMG-IV): sequencing the most valuable type-strain genomes for metagenomic binning, comparative biology and taxonomic classification.</title>
        <authorList>
            <person name="Goeker M."/>
        </authorList>
    </citation>
    <scope>NUCLEOTIDE SEQUENCE</scope>
    <source>
        <strain evidence="2">DSM 24202</strain>
    </source>
</reference>
<dbReference type="InterPro" id="IPR008979">
    <property type="entry name" value="Galactose-bd-like_sf"/>
</dbReference>
<dbReference type="Gene3D" id="2.60.120.260">
    <property type="entry name" value="Galactose-binding domain-like"/>
    <property type="match status" value="1"/>
</dbReference>
<dbReference type="Gene3D" id="2.60.120.200">
    <property type="match status" value="1"/>
</dbReference>
<sequence length="1300" mass="144790">MRERLLMCVLMTVMACCQAQDAMDRGVIFHATFDDGVEATSAAGARAPLRANGYELVPGLGGQAVKVPAGGVLSYDTAGNLDLSKGTLSFWLQRPVLSAERLEELRSKWSARQLFGLFLQRGGGINVRVGFADTLVVEQSGQKLSSGIYGSWRAGTWHHVAVTWDCQNVTSLYMDGQFLPQGGETFGGMPMRLPFEPESPTEMFIGCLGESRQSDIAMDEIRIYNRVLSAEEIAATVKAYWPLHVLVLPQVLMPGSNRLQATVTNMGREDLAAKQLTWELRDAAGTILRQGAHDAPAMPHGAETAFAIDFTPPASGEYSLSIRSGDDARFDNRLPLYLPTPAPARVIAPEPQPQLERVDYIDCSQELPPGRFMARGESRLVDSPLGRYREASLEKWSRLVYTVNVKAVQEPHLVTVRYPDDRARCVFVQVRNEKKKTGFTLQAGWSVGNEFPNTHQVQTARYLWWPMEERNALMFCSWFADQPAAVLDITVERIVGGNAGVPALRVNEPAGEPGRMMAIEWEDASLASNFGFDRVPEFTLARFENLTDRLIAYMGFAGMDTLVYPATFYFGPMCRHPKTTGLGNRLEQHPEGWLELLMDRFAGAGLTCYPALNFHSTPTLVAENCDDPLAIAAGQDTYFQVPYDGVIPRYSRGDSTLNPLHPRVQQQTLEIIEGIVARCETRSSYAGIQLCFWPHRQIPFCFISARHGYGDTTIRQFTQDTGIAVPGADNDPERFYKRYRFLLSEHRDAWLDWRCQKIADYVRQIAALARRTNPDAQVLIPLLQEAWPSPNEFPFYRKLLHGRSTVEEEWRERGVDLRLLASIPGVLLKRQTRDAMRRYWDRPEARTSRDNASSWDNARPFREIPSGAYPFNHYYEHSWEKVPVDGAWWEDGWSAGTANGGGRYYLERSAWSLFLQDAQALSRGACSVEAQASIWESREFGRAYRTLPARPFTSWTATPTEPAAVREYAGKDGHYVYAVNAMYCPLAVSLTLKGATSVLDLVTGESIAAADGVLRLELRPYELRTFRAAHGAALTAVEVDVPADVLAGLSAGLAKLREDNASNQAGWLEESRQAHQQLIADIDGHLQARRYYQAWRLLESERATRVAQPASAAPEHALVLPAATQEPAAGAVVARLNFDDQDGAADLASRGFSMNERGSELFVLREGVGRGGSRCLALAAGNKDYVSLATELTPALAPGYDFVLRFWLRADAPRVAPFMLRLEHGSGAHWNYRLNPTLSTEWQQLQVVITVPPWLPGEPVPENNALRLILRSNSYKGVIFPTTFLLDDLELQALGPQLDD</sequence>
<evidence type="ECO:0008006" key="4">
    <source>
        <dbReference type="Google" id="ProtNLM"/>
    </source>
</evidence>
<feature type="chain" id="PRO_5042003908" description="LamG-like jellyroll fold domain-containing protein" evidence="1">
    <location>
        <begin position="20"/>
        <end position="1300"/>
    </location>
</feature>
<dbReference type="Pfam" id="PF13385">
    <property type="entry name" value="Laminin_G_3"/>
    <property type="match status" value="1"/>
</dbReference>
<dbReference type="Proteomes" id="UP001238163">
    <property type="component" value="Unassembled WGS sequence"/>
</dbReference>
<dbReference type="EMBL" id="JAUSVL010000001">
    <property type="protein sequence ID" value="MDQ0288199.1"/>
    <property type="molecule type" value="Genomic_DNA"/>
</dbReference>
<dbReference type="RefSeq" id="WP_307259472.1">
    <property type="nucleotide sequence ID" value="NZ_JAUSVL010000001.1"/>
</dbReference>
<dbReference type="SUPFAM" id="SSF49899">
    <property type="entry name" value="Concanavalin A-like lectins/glucanases"/>
    <property type="match status" value="1"/>
</dbReference>
<dbReference type="InterPro" id="IPR013320">
    <property type="entry name" value="ConA-like_dom_sf"/>
</dbReference>
<name>A0AAE3VDG7_9BACT</name>
<comment type="caution">
    <text evidence="2">The sequence shown here is derived from an EMBL/GenBank/DDBJ whole genome shotgun (WGS) entry which is preliminary data.</text>
</comment>
<evidence type="ECO:0000313" key="2">
    <source>
        <dbReference type="EMBL" id="MDQ0288199.1"/>
    </source>
</evidence>
<evidence type="ECO:0000256" key="1">
    <source>
        <dbReference type="SAM" id="SignalP"/>
    </source>
</evidence>
<keyword evidence="3" id="KW-1185">Reference proteome</keyword>